<accession>L8K042</accession>
<evidence type="ECO:0000313" key="2">
    <source>
        <dbReference type="Proteomes" id="UP000011135"/>
    </source>
</evidence>
<keyword evidence="2" id="KW-1185">Reference proteome</keyword>
<gene>
    <name evidence="1" type="ORF">C900_01358</name>
</gene>
<organism evidence="1 2">
    <name type="scientific">Fulvivirga imtechensis AK7</name>
    <dbReference type="NCBI Taxonomy" id="1237149"/>
    <lineage>
        <taxon>Bacteria</taxon>
        <taxon>Pseudomonadati</taxon>
        <taxon>Bacteroidota</taxon>
        <taxon>Cytophagia</taxon>
        <taxon>Cytophagales</taxon>
        <taxon>Fulvivirgaceae</taxon>
        <taxon>Fulvivirga</taxon>
    </lineage>
</organism>
<sequence length="37" mass="4328">MKFKFLINCVLSRRIMNNRQLTKAVGKEATSFKLLNN</sequence>
<protein>
    <submittedName>
        <fullName evidence="1">Uncharacterized protein</fullName>
    </submittedName>
</protein>
<proteinExistence type="predicted"/>
<evidence type="ECO:0000313" key="1">
    <source>
        <dbReference type="EMBL" id="ELR73748.1"/>
    </source>
</evidence>
<dbReference type="EMBL" id="AMZN01000002">
    <property type="protein sequence ID" value="ELR73748.1"/>
    <property type="molecule type" value="Genomic_DNA"/>
</dbReference>
<comment type="caution">
    <text evidence="1">The sequence shown here is derived from an EMBL/GenBank/DDBJ whole genome shotgun (WGS) entry which is preliminary data.</text>
</comment>
<name>L8K042_9BACT</name>
<dbReference type="Proteomes" id="UP000011135">
    <property type="component" value="Unassembled WGS sequence"/>
</dbReference>
<dbReference type="STRING" id="1237149.C900_01358"/>
<dbReference type="AlphaFoldDB" id="L8K042"/>
<reference evidence="1 2" key="1">
    <citation type="submission" date="2012-12" db="EMBL/GenBank/DDBJ databases">
        <title>Genome assembly of Fulvivirga imtechensis AK7.</title>
        <authorList>
            <person name="Nupur N."/>
            <person name="Khatri I."/>
            <person name="Kumar R."/>
            <person name="Subramanian S."/>
            <person name="Pinnaka A."/>
        </authorList>
    </citation>
    <scope>NUCLEOTIDE SEQUENCE [LARGE SCALE GENOMIC DNA]</scope>
    <source>
        <strain evidence="1 2">AK7</strain>
    </source>
</reference>